<evidence type="ECO:0000313" key="2">
    <source>
        <dbReference type="EMBL" id="KAG8037961.1"/>
    </source>
</evidence>
<proteinExistence type="predicted"/>
<protein>
    <submittedName>
        <fullName evidence="2">Uncharacterized protein</fullName>
    </submittedName>
</protein>
<evidence type="ECO:0000256" key="1">
    <source>
        <dbReference type="SAM" id="MobiDB-lite"/>
    </source>
</evidence>
<name>A0A8J5QSY3_ZIZPA</name>
<organism evidence="2 3">
    <name type="scientific">Zizania palustris</name>
    <name type="common">Northern wild rice</name>
    <dbReference type="NCBI Taxonomy" id="103762"/>
    <lineage>
        <taxon>Eukaryota</taxon>
        <taxon>Viridiplantae</taxon>
        <taxon>Streptophyta</taxon>
        <taxon>Embryophyta</taxon>
        <taxon>Tracheophyta</taxon>
        <taxon>Spermatophyta</taxon>
        <taxon>Magnoliopsida</taxon>
        <taxon>Liliopsida</taxon>
        <taxon>Poales</taxon>
        <taxon>Poaceae</taxon>
        <taxon>BOP clade</taxon>
        <taxon>Oryzoideae</taxon>
        <taxon>Oryzeae</taxon>
        <taxon>Zizaniinae</taxon>
        <taxon>Zizania</taxon>
    </lineage>
</organism>
<feature type="compositionally biased region" description="Basic and acidic residues" evidence="1">
    <location>
        <begin position="1"/>
        <end position="12"/>
    </location>
</feature>
<gene>
    <name evidence="2" type="ORF">GUJ93_ZPchr0026g29120</name>
</gene>
<keyword evidence="3" id="KW-1185">Reference proteome</keyword>
<accession>A0A8J5QSY3</accession>
<evidence type="ECO:0000313" key="3">
    <source>
        <dbReference type="Proteomes" id="UP000729402"/>
    </source>
</evidence>
<feature type="region of interest" description="Disordered" evidence="1">
    <location>
        <begin position="1"/>
        <end position="39"/>
    </location>
</feature>
<dbReference type="EMBL" id="JAAALK010002055">
    <property type="protein sequence ID" value="KAG8037961.1"/>
    <property type="molecule type" value="Genomic_DNA"/>
</dbReference>
<comment type="caution">
    <text evidence="2">The sequence shown here is derived from an EMBL/GenBank/DDBJ whole genome shotgun (WGS) entry which is preliminary data.</text>
</comment>
<reference evidence="2" key="1">
    <citation type="journal article" date="2021" name="bioRxiv">
        <title>Whole Genome Assembly and Annotation of Northern Wild Rice, Zizania palustris L., Supports a Whole Genome Duplication in the Zizania Genus.</title>
        <authorList>
            <person name="Haas M."/>
            <person name="Kono T."/>
            <person name="Macchietto M."/>
            <person name="Millas R."/>
            <person name="McGilp L."/>
            <person name="Shao M."/>
            <person name="Duquette J."/>
            <person name="Hirsch C.N."/>
            <person name="Kimball J."/>
        </authorList>
    </citation>
    <scope>NUCLEOTIDE SEQUENCE</scope>
    <source>
        <tissue evidence="2">Fresh leaf tissue</tissue>
    </source>
</reference>
<dbReference type="Proteomes" id="UP000729402">
    <property type="component" value="Unassembled WGS sequence"/>
</dbReference>
<dbReference type="AlphaFoldDB" id="A0A8J5QSY3"/>
<sequence length="116" mass="12248">MVAERTGPEEKLTPGPLSQTPWSDSDHHSKGGMPRRGTPAAVLESCAIFSSSVRRERSERARAGKGREALQKGYELVAADAHGRAFGGGTAPSPAPALAMMMSKKSGALYMAARHD</sequence>
<reference evidence="2" key="2">
    <citation type="submission" date="2021-02" db="EMBL/GenBank/DDBJ databases">
        <authorList>
            <person name="Kimball J.A."/>
            <person name="Haas M.W."/>
            <person name="Macchietto M."/>
            <person name="Kono T."/>
            <person name="Duquette J."/>
            <person name="Shao M."/>
        </authorList>
    </citation>
    <scope>NUCLEOTIDE SEQUENCE</scope>
    <source>
        <tissue evidence="2">Fresh leaf tissue</tissue>
    </source>
</reference>